<protein>
    <submittedName>
        <fullName evidence="3">Uncharacterized protein</fullName>
    </submittedName>
</protein>
<dbReference type="EMBL" id="MU006777">
    <property type="protein sequence ID" value="KAF2645837.1"/>
    <property type="molecule type" value="Genomic_DNA"/>
</dbReference>
<evidence type="ECO:0000313" key="4">
    <source>
        <dbReference type="Proteomes" id="UP000799753"/>
    </source>
</evidence>
<reference evidence="3" key="1">
    <citation type="journal article" date="2020" name="Stud. Mycol.">
        <title>101 Dothideomycetes genomes: a test case for predicting lifestyles and emergence of pathogens.</title>
        <authorList>
            <person name="Haridas S."/>
            <person name="Albert R."/>
            <person name="Binder M."/>
            <person name="Bloem J."/>
            <person name="Labutti K."/>
            <person name="Salamov A."/>
            <person name="Andreopoulos B."/>
            <person name="Baker S."/>
            <person name="Barry K."/>
            <person name="Bills G."/>
            <person name="Bluhm B."/>
            <person name="Cannon C."/>
            <person name="Castanera R."/>
            <person name="Culley D."/>
            <person name="Daum C."/>
            <person name="Ezra D."/>
            <person name="Gonzalez J."/>
            <person name="Henrissat B."/>
            <person name="Kuo A."/>
            <person name="Liang C."/>
            <person name="Lipzen A."/>
            <person name="Lutzoni F."/>
            <person name="Magnuson J."/>
            <person name="Mondo S."/>
            <person name="Nolan M."/>
            <person name="Ohm R."/>
            <person name="Pangilinan J."/>
            <person name="Park H.-J."/>
            <person name="Ramirez L."/>
            <person name="Alfaro M."/>
            <person name="Sun H."/>
            <person name="Tritt A."/>
            <person name="Yoshinaga Y."/>
            <person name="Zwiers L.-H."/>
            <person name="Turgeon B."/>
            <person name="Goodwin S."/>
            <person name="Spatafora J."/>
            <person name="Crous P."/>
            <person name="Grigoriev I."/>
        </authorList>
    </citation>
    <scope>NUCLEOTIDE SEQUENCE</scope>
    <source>
        <strain evidence="3">CBS 473.64</strain>
    </source>
</reference>
<keyword evidence="2" id="KW-0812">Transmembrane</keyword>
<evidence type="ECO:0000256" key="2">
    <source>
        <dbReference type="SAM" id="Phobius"/>
    </source>
</evidence>
<dbReference type="Proteomes" id="UP000799753">
    <property type="component" value="Unassembled WGS sequence"/>
</dbReference>
<keyword evidence="4" id="KW-1185">Reference proteome</keyword>
<proteinExistence type="predicted"/>
<dbReference type="AlphaFoldDB" id="A0A6A6SFI4"/>
<sequence>MSMCTATRLARKMIGQPIKMFARKSNSSRLSHTLPTSYRRCTYPSASIHDNLVRSNPSIVTDLGNDDNPANSSQITLPFAAFDLQARWPIYPNSTPYFPMRRVAQLVTIHPRGEVNPKPGLSAGAIAGIAIGAVAVLCLIPGLLFFYGGKRRCARRRSYGVPQVDHEVPRSKTQQQHRSR</sequence>
<keyword evidence="2" id="KW-1133">Transmembrane helix</keyword>
<evidence type="ECO:0000313" key="3">
    <source>
        <dbReference type="EMBL" id="KAF2645837.1"/>
    </source>
</evidence>
<evidence type="ECO:0000256" key="1">
    <source>
        <dbReference type="SAM" id="MobiDB-lite"/>
    </source>
</evidence>
<dbReference type="OrthoDB" id="4074350at2759"/>
<accession>A0A6A6SFI4</accession>
<name>A0A6A6SFI4_9PLEO</name>
<organism evidence="3 4">
    <name type="scientific">Massarina eburnea CBS 473.64</name>
    <dbReference type="NCBI Taxonomy" id="1395130"/>
    <lineage>
        <taxon>Eukaryota</taxon>
        <taxon>Fungi</taxon>
        <taxon>Dikarya</taxon>
        <taxon>Ascomycota</taxon>
        <taxon>Pezizomycotina</taxon>
        <taxon>Dothideomycetes</taxon>
        <taxon>Pleosporomycetidae</taxon>
        <taxon>Pleosporales</taxon>
        <taxon>Massarineae</taxon>
        <taxon>Massarinaceae</taxon>
        <taxon>Massarina</taxon>
    </lineage>
</organism>
<feature type="region of interest" description="Disordered" evidence="1">
    <location>
        <begin position="158"/>
        <end position="180"/>
    </location>
</feature>
<gene>
    <name evidence="3" type="ORF">P280DRAFT_130412</name>
</gene>
<keyword evidence="2" id="KW-0472">Membrane</keyword>
<feature type="transmembrane region" description="Helical" evidence="2">
    <location>
        <begin position="121"/>
        <end position="147"/>
    </location>
</feature>